<dbReference type="GO" id="GO:0019144">
    <property type="term" value="F:ADP-sugar diphosphatase activity"/>
    <property type="evidence" value="ECO:0007669"/>
    <property type="project" value="TreeGrafter"/>
</dbReference>
<dbReference type="Pfam" id="PF00293">
    <property type="entry name" value="NUDIX"/>
    <property type="match status" value="1"/>
</dbReference>
<evidence type="ECO:0000256" key="6">
    <source>
        <dbReference type="ARBA" id="ARBA00022801"/>
    </source>
</evidence>
<accession>A0A975HJ58</accession>
<feature type="short sequence motif" description="Nudix box" evidence="14">
    <location>
        <begin position="96"/>
        <end position="119"/>
    </location>
</feature>
<evidence type="ECO:0000313" key="16">
    <source>
        <dbReference type="EMBL" id="QTH64966.1"/>
    </source>
</evidence>
<dbReference type="GO" id="GO:0005829">
    <property type="term" value="C:cytosol"/>
    <property type="evidence" value="ECO:0007669"/>
    <property type="project" value="TreeGrafter"/>
</dbReference>
<evidence type="ECO:0000256" key="3">
    <source>
        <dbReference type="ARBA" id="ARBA00012453"/>
    </source>
</evidence>
<dbReference type="NCBIfam" id="NF008003">
    <property type="entry name" value="PRK10729.1"/>
    <property type="match status" value="1"/>
</dbReference>
<gene>
    <name evidence="16" type="primary">nudF</name>
    <name evidence="16" type="ORF">J1N51_05820</name>
</gene>
<protein>
    <recommendedName>
        <fullName evidence="4">ADP-ribose pyrophosphatase</fullName>
        <ecNumber evidence="3">3.6.1.13</ecNumber>
    </recommendedName>
    <alternativeName>
        <fullName evidence="9">ADP-ribose diphosphatase</fullName>
    </alternativeName>
    <alternativeName>
        <fullName evidence="11">ADP-ribose phosphohydrolase</fullName>
    </alternativeName>
    <alternativeName>
        <fullName evidence="10">Adenosine diphosphoribose pyrophosphatase</fullName>
    </alternativeName>
</protein>
<evidence type="ECO:0000256" key="11">
    <source>
        <dbReference type="ARBA" id="ARBA00033056"/>
    </source>
</evidence>
<keyword evidence="5 13" id="KW-0479">Metal-binding</keyword>
<evidence type="ECO:0000256" key="9">
    <source>
        <dbReference type="ARBA" id="ARBA00030162"/>
    </source>
</evidence>
<feature type="domain" description="Nudix hydrolase" evidence="15">
    <location>
        <begin position="54"/>
        <end position="193"/>
    </location>
</feature>
<dbReference type="InterPro" id="IPR000086">
    <property type="entry name" value="NUDIX_hydrolase_dom"/>
</dbReference>
<dbReference type="GO" id="GO:0046872">
    <property type="term" value="F:metal ion binding"/>
    <property type="evidence" value="ECO:0007669"/>
    <property type="project" value="UniProtKB-KW"/>
</dbReference>
<evidence type="ECO:0000256" key="7">
    <source>
        <dbReference type="ARBA" id="ARBA00022842"/>
    </source>
</evidence>
<feature type="binding site" evidence="13">
    <location>
        <position position="164"/>
    </location>
    <ligand>
        <name>Mg(2+)</name>
        <dbReference type="ChEBI" id="CHEBI:18420"/>
        <label>1</label>
    </ligand>
</feature>
<comment type="similarity">
    <text evidence="2">Belongs to the Nudix hydrolase family. NudF subfamily.</text>
</comment>
<dbReference type="CDD" id="cd24155">
    <property type="entry name" value="NUDIX_ADPRase"/>
    <property type="match status" value="1"/>
</dbReference>
<feature type="binding site" evidence="13">
    <location>
        <position position="112"/>
    </location>
    <ligand>
        <name>Mg(2+)</name>
        <dbReference type="ChEBI" id="CHEBI:18420"/>
        <label>1</label>
    </ligand>
</feature>
<dbReference type="PANTHER" id="PTHR11839:SF5">
    <property type="entry name" value="ADP-RIBOSE PYROPHOSPHATASE"/>
    <property type="match status" value="1"/>
</dbReference>
<keyword evidence="7 13" id="KW-0460">Magnesium</keyword>
<proteinExistence type="inferred from homology"/>
<dbReference type="InterPro" id="IPR004385">
    <property type="entry name" value="NDP_pyrophosphatase"/>
</dbReference>
<dbReference type="Gene3D" id="3.90.79.10">
    <property type="entry name" value="Nucleoside Triphosphate Pyrophosphohydrolase"/>
    <property type="match status" value="1"/>
</dbReference>
<keyword evidence="6 16" id="KW-0378">Hydrolase</keyword>
<dbReference type="NCBIfam" id="TIGR00052">
    <property type="entry name" value="nudix-type nucleoside diphosphatase, YffH/AdpP family"/>
    <property type="match status" value="1"/>
</dbReference>
<evidence type="ECO:0000256" key="8">
    <source>
        <dbReference type="ARBA" id="ARBA00025164"/>
    </source>
</evidence>
<evidence type="ECO:0000313" key="17">
    <source>
        <dbReference type="Proteomes" id="UP000682739"/>
    </source>
</evidence>
<name>A0A975HJ58_9GAMM</name>
<dbReference type="GO" id="GO:0019693">
    <property type="term" value="P:ribose phosphate metabolic process"/>
    <property type="evidence" value="ECO:0007669"/>
    <property type="project" value="TreeGrafter"/>
</dbReference>
<dbReference type="InterPro" id="IPR015797">
    <property type="entry name" value="NUDIX_hydrolase-like_dom_sf"/>
</dbReference>
<evidence type="ECO:0000256" key="1">
    <source>
        <dbReference type="ARBA" id="ARBA00001946"/>
    </source>
</evidence>
<dbReference type="GO" id="GO:0006753">
    <property type="term" value="P:nucleoside phosphate metabolic process"/>
    <property type="evidence" value="ECO:0007669"/>
    <property type="project" value="TreeGrafter"/>
</dbReference>
<reference evidence="16" key="1">
    <citation type="submission" date="2021-03" db="EMBL/GenBank/DDBJ databases">
        <title>Description of Psychrosphaera ytuae sp. nov. isolated from deep sea sediment of South China Sea.</title>
        <authorList>
            <person name="Zhang J."/>
            <person name="Xu X.-D."/>
        </authorList>
    </citation>
    <scope>NUCLEOTIDE SEQUENCE</scope>
    <source>
        <strain evidence="16">MTZ26</strain>
    </source>
</reference>
<sequence>MTQQKYTPVFNSKNVEIKSIERAFDGFFKINTFTFRHAKFAGGQSDWVQREIFERGHAVGVLPYDPSNQKVVLIEQIRIGALATKDSPWLLEIIAGMVDKESEQLEEVAIREAQEEANLVIDELTPMLSYLSSPGGTTERLYLYLAEVNSEDAGGIFGLDTEHEDIKVHVLDVDHAFELLDNGVIDNAAAVIALQWLRLKLVKEGHNKYV</sequence>
<dbReference type="EC" id="3.6.1.13" evidence="3"/>
<comment type="function">
    <text evidence="8">Acts on ADP-mannose and ADP-glucose as well as ADP-ribose. Prevents glycogen biosynthesis. The reaction catalyzed by this enzyme is a limiting step of the gluconeogenic process.</text>
</comment>
<dbReference type="RefSeq" id="WP_208833001.1">
    <property type="nucleotide sequence ID" value="NZ_CP072110.1"/>
</dbReference>
<dbReference type="GO" id="GO:0047631">
    <property type="term" value="F:ADP-ribose diphosphatase activity"/>
    <property type="evidence" value="ECO:0007669"/>
    <property type="project" value="UniProtKB-EC"/>
</dbReference>
<dbReference type="PROSITE" id="PS51462">
    <property type="entry name" value="NUDIX"/>
    <property type="match status" value="1"/>
</dbReference>
<evidence type="ECO:0000256" key="5">
    <source>
        <dbReference type="ARBA" id="ARBA00022723"/>
    </source>
</evidence>
<evidence type="ECO:0000256" key="13">
    <source>
        <dbReference type="PIRSR" id="PIRSR604385-2"/>
    </source>
</evidence>
<dbReference type="KEGG" id="psym:J1N51_05820"/>
<dbReference type="PANTHER" id="PTHR11839">
    <property type="entry name" value="UDP/ADP-SUGAR PYROPHOSPHATASE"/>
    <property type="match status" value="1"/>
</dbReference>
<evidence type="ECO:0000256" key="2">
    <source>
        <dbReference type="ARBA" id="ARBA00007482"/>
    </source>
</evidence>
<feature type="binding site" evidence="13">
    <location>
        <position position="116"/>
    </location>
    <ligand>
        <name>Mg(2+)</name>
        <dbReference type="ChEBI" id="CHEBI:18420"/>
        <label>1</label>
    </ligand>
</feature>
<organism evidence="16 17">
    <name type="scientific">Psychrosphaera ytuae</name>
    <dbReference type="NCBI Taxonomy" id="2820710"/>
    <lineage>
        <taxon>Bacteria</taxon>
        <taxon>Pseudomonadati</taxon>
        <taxon>Pseudomonadota</taxon>
        <taxon>Gammaproteobacteria</taxon>
        <taxon>Alteromonadales</taxon>
        <taxon>Pseudoalteromonadaceae</taxon>
        <taxon>Psychrosphaera</taxon>
    </lineage>
</organism>
<evidence type="ECO:0000256" key="14">
    <source>
        <dbReference type="PIRSR" id="PIRSR604385-3"/>
    </source>
</evidence>
<evidence type="ECO:0000259" key="15">
    <source>
        <dbReference type="PROSITE" id="PS51462"/>
    </source>
</evidence>
<feature type="binding site" evidence="13">
    <location>
        <position position="95"/>
    </location>
    <ligand>
        <name>Mg(2+)</name>
        <dbReference type="ChEBI" id="CHEBI:18420"/>
        <label>1</label>
    </ligand>
</feature>
<evidence type="ECO:0000256" key="4">
    <source>
        <dbReference type="ARBA" id="ARBA00013297"/>
    </source>
</evidence>
<dbReference type="AlphaFoldDB" id="A0A975HJ58"/>
<dbReference type="SUPFAM" id="SSF55811">
    <property type="entry name" value="Nudix"/>
    <property type="match status" value="1"/>
</dbReference>
<evidence type="ECO:0000256" key="10">
    <source>
        <dbReference type="ARBA" id="ARBA00030308"/>
    </source>
</evidence>
<comment type="cofactor">
    <cofactor evidence="1 13">
        <name>Mg(2+)</name>
        <dbReference type="ChEBI" id="CHEBI:18420"/>
    </cofactor>
</comment>
<keyword evidence="17" id="KW-1185">Reference proteome</keyword>
<evidence type="ECO:0000256" key="12">
    <source>
        <dbReference type="ARBA" id="ARBA00049546"/>
    </source>
</evidence>
<dbReference type="Proteomes" id="UP000682739">
    <property type="component" value="Chromosome"/>
</dbReference>
<comment type="catalytic activity">
    <reaction evidence="12">
        <text>ADP-D-ribose + H2O = D-ribose 5-phosphate + AMP + 2 H(+)</text>
        <dbReference type="Rhea" id="RHEA:10412"/>
        <dbReference type="ChEBI" id="CHEBI:15377"/>
        <dbReference type="ChEBI" id="CHEBI:15378"/>
        <dbReference type="ChEBI" id="CHEBI:57967"/>
        <dbReference type="ChEBI" id="CHEBI:78346"/>
        <dbReference type="ChEBI" id="CHEBI:456215"/>
        <dbReference type="EC" id="3.6.1.13"/>
    </reaction>
</comment>
<dbReference type="EMBL" id="CP072110">
    <property type="protein sequence ID" value="QTH64966.1"/>
    <property type="molecule type" value="Genomic_DNA"/>
</dbReference>